<dbReference type="Gene3D" id="3.50.50.60">
    <property type="entry name" value="FAD/NAD(P)-binding domain"/>
    <property type="match status" value="1"/>
</dbReference>
<keyword evidence="3" id="KW-1185">Reference proteome</keyword>
<dbReference type="EMBL" id="JAAXOO010000001">
    <property type="protein sequence ID" value="NKY32504.1"/>
    <property type="molecule type" value="Genomic_DNA"/>
</dbReference>
<protein>
    <submittedName>
        <fullName evidence="2">Uncharacterized protein</fullName>
    </submittedName>
</protein>
<dbReference type="AlphaFoldDB" id="A0A846XF05"/>
<reference evidence="2 3" key="1">
    <citation type="submission" date="2020-04" db="EMBL/GenBank/DDBJ databases">
        <title>MicrobeNet Type strains.</title>
        <authorList>
            <person name="Nicholson A.C."/>
        </authorList>
    </citation>
    <scope>NUCLEOTIDE SEQUENCE [LARGE SCALE GENOMIC DNA]</scope>
    <source>
        <strain evidence="2 3">DSM 45078</strain>
    </source>
</reference>
<sequence length="78" mass="8042">MATGLHEPEHGVIIAGVGPDGLMPAGELALGGIRPIVPGPLPGPSHEPKANGLIGERRSLFPERSRHRVAGLASSPRE</sequence>
<dbReference type="Proteomes" id="UP000565715">
    <property type="component" value="Unassembled WGS sequence"/>
</dbReference>
<evidence type="ECO:0000256" key="1">
    <source>
        <dbReference type="SAM" id="MobiDB-lite"/>
    </source>
</evidence>
<comment type="caution">
    <text evidence="2">The sequence shown here is derived from an EMBL/GenBank/DDBJ whole genome shotgun (WGS) entry which is preliminary data.</text>
</comment>
<evidence type="ECO:0000313" key="3">
    <source>
        <dbReference type="Proteomes" id="UP000565715"/>
    </source>
</evidence>
<organism evidence="2 3">
    <name type="scientific">Nocardia speluncae</name>
    <dbReference type="NCBI Taxonomy" id="419477"/>
    <lineage>
        <taxon>Bacteria</taxon>
        <taxon>Bacillati</taxon>
        <taxon>Actinomycetota</taxon>
        <taxon>Actinomycetes</taxon>
        <taxon>Mycobacteriales</taxon>
        <taxon>Nocardiaceae</taxon>
        <taxon>Nocardia</taxon>
    </lineage>
</organism>
<dbReference type="RefSeq" id="WP_068036866.1">
    <property type="nucleotide sequence ID" value="NZ_JAAXOO010000001.1"/>
</dbReference>
<name>A0A846XF05_9NOCA</name>
<feature type="region of interest" description="Disordered" evidence="1">
    <location>
        <begin position="57"/>
        <end position="78"/>
    </location>
</feature>
<dbReference type="InterPro" id="IPR036188">
    <property type="entry name" value="FAD/NAD-bd_sf"/>
</dbReference>
<gene>
    <name evidence="2" type="ORF">HGA13_05355</name>
</gene>
<accession>A0A846XF05</accession>
<proteinExistence type="predicted"/>
<evidence type="ECO:0000313" key="2">
    <source>
        <dbReference type="EMBL" id="NKY32504.1"/>
    </source>
</evidence>